<dbReference type="EMBL" id="CASHTH010001161">
    <property type="protein sequence ID" value="CAI8012149.1"/>
    <property type="molecule type" value="Genomic_DNA"/>
</dbReference>
<evidence type="ECO:0000313" key="1">
    <source>
        <dbReference type="EMBL" id="CAI8012149.1"/>
    </source>
</evidence>
<comment type="caution">
    <text evidence="1">The sequence shown here is derived from an EMBL/GenBank/DDBJ whole genome shotgun (WGS) entry which is preliminary data.</text>
</comment>
<accession>A0AA35RIK8</accession>
<evidence type="ECO:0000313" key="2">
    <source>
        <dbReference type="Proteomes" id="UP001174909"/>
    </source>
</evidence>
<organism evidence="1 2">
    <name type="scientific">Geodia barretti</name>
    <name type="common">Barrett's horny sponge</name>
    <dbReference type="NCBI Taxonomy" id="519541"/>
    <lineage>
        <taxon>Eukaryota</taxon>
        <taxon>Metazoa</taxon>
        <taxon>Porifera</taxon>
        <taxon>Demospongiae</taxon>
        <taxon>Heteroscleromorpha</taxon>
        <taxon>Tetractinellida</taxon>
        <taxon>Astrophorina</taxon>
        <taxon>Geodiidae</taxon>
        <taxon>Geodia</taxon>
    </lineage>
</organism>
<proteinExistence type="predicted"/>
<name>A0AA35RIK8_GEOBA</name>
<reference evidence="1" key="1">
    <citation type="submission" date="2023-03" db="EMBL/GenBank/DDBJ databases">
        <authorList>
            <person name="Steffen K."/>
            <person name="Cardenas P."/>
        </authorList>
    </citation>
    <scope>NUCLEOTIDE SEQUENCE</scope>
</reference>
<protein>
    <submittedName>
        <fullName evidence="1">Uncharacterized protein</fullName>
    </submittedName>
</protein>
<keyword evidence="2" id="KW-1185">Reference proteome</keyword>
<sequence length="134" mass="15064">MLRNGQTDIADVSLKAIRGLLEEGFKMSDSGKAAQEGIFFAGNYWEQYDHNCSEGRSSVSCPDITLGEPQLVEVERTGYQPTEDFPWIGEYALTRKITWNARKVAETAMSNCDDRRTITDVNRGCFLAGWCNLK</sequence>
<dbReference type="Proteomes" id="UP001174909">
    <property type="component" value="Unassembled WGS sequence"/>
</dbReference>
<gene>
    <name evidence="1" type="ORF">GBAR_LOCUS7791</name>
</gene>
<dbReference type="AlphaFoldDB" id="A0AA35RIK8"/>